<dbReference type="RefSeq" id="WP_098393816.1">
    <property type="nucleotide sequence ID" value="NZ_JAOWLS010000001.1"/>
</dbReference>
<dbReference type="InterPro" id="IPR010359">
    <property type="entry name" value="IrrE_HExxH"/>
</dbReference>
<proteinExistence type="predicted"/>
<name>A0AAP8E1X9_9LACT</name>
<comment type="caution">
    <text evidence="2">The sequence shown here is derived from an EMBL/GenBank/DDBJ whole genome shotgun (WGS) entry which is preliminary data.</text>
</comment>
<sequence>MNTQQYEYIKYVDIYRKEFLSNFSIFAEEISQLELSMGKPAIDLKSIADIIKIKIEYAPDIDDSGEYNRDENRIIINSLEPKNRQRFTIAHELGHAVLGHPGISKRTESYADLLQKSRETLANKFASELLMPRTLIVKVMSVIITEQGWNQSSLTDGQTDFLVENSAEKLEVSYSALKFAVENNNIFIRE</sequence>
<evidence type="ECO:0000259" key="1">
    <source>
        <dbReference type="Pfam" id="PF06114"/>
    </source>
</evidence>
<dbReference type="Gene3D" id="1.10.10.2910">
    <property type="match status" value="1"/>
</dbReference>
<dbReference type="InterPro" id="IPR052345">
    <property type="entry name" value="Rad_response_metalloprotease"/>
</dbReference>
<feature type="domain" description="IrrE N-terminal-like" evidence="1">
    <location>
        <begin position="59"/>
        <end position="179"/>
    </location>
</feature>
<dbReference type="PANTHER" id="PTHR43236">
    <property type="entry name" value="ANTITOXIN HIGA1"/>
    <property type="match status" value="1"/>
</dbReference>
<dbReference type="EMBL" id="MTJS01000002">
    <property type="protein sequence ID" value="PFG89209.1"/>
    <property type="molecule type" value="Genomic_DNA"/>
</dbReference>
<evidence type="ECO:0000313" key="3">
    <source>
        <dbReference type="Proteomes" id="UP000225275"/>
    </source>
</evidence>
<reference evidence="2" key="2">
    <citation type="journal article" date="2018" name="Food Control">
        <title>Characterization of Lactococcus lactis isolates from herbs, fruits and vegetables for use as biopreservatives against Listeria monocytogenes in cheese.</title>
        <authorList>
            <person name="Ho V."/>
            <person name="Lo R."/>
            <person name="Bansal N."/>
            <person name="Turner M.S."/>
        </authorList>
    </citation>
    <scope>NUCLEOTIDE SEQUENCE</scope>
    <source>
        <strain evidence="2">537</strain>
    </source>
</reference>
<organism evidence="2 3">
    <name type="scientific">Lactococcus lactis</name>
    <dbReference type="NCBI Taxonomy" id="1358"/>
    <lineage>
        <taxon>Bacteria</taxon>
        <taxon>Bacillati</taxon>
        <taxon>Bacillota</taxon>
        <taxon>Bacilli</taxon>
        <taxon>Lactobacillales</taxon>
        <taxon>Streptococcaceae</taxon>
        <taxon>Lactococcus</taxon>
    </lineage>
</organism>
<accession>A0AAP8E1X9</accession>
<reference evidence="2" key="1">
    <citation type="submission" date="2017-01" db="EMBL/GenBank/DDBJ databases">
        <authorList>
            <person name="Lo R."/>
        </authorList>
    </citation>
    <scope>NUCLEOTIDE SEQUENCE</scope>
    <source>
        <strain evidence="2">537</strain>
    </source>
</reference>
<dbReference type="PANTHER" id="PTHR43236:SF1">
    <property type="entry name" value="BLL7220 PROTEIN"/>
    <property type="match status" value="1"/>
</dbReference>
<gene>
    <name evidence="2" type="ORF">BW154_06965</name>
</gene>
<dbReference type="Proteomes" id="UP000225275">
    <property type="component" value="Unassembled WGS sequence"/>
</dbReference>
<protein>
    <recommendedName>
        <fullName evidence="1">IrrE N-terminal-like domain-containing protein</fullName>
    </recommendedName>
</protein>
<evidence type="ECO:0000313" key="2">
    <source>
        <dbReference type="EMBL" id="PFG89209.1"/>
    </source>
</evidence>
<dbReference type="Pfam" id="PF06114">
    <property type="entry name" value="Peptidase_M78"/>
    <property type="match status" value="1"/>
</dbReference>
<dbReference type="AlphaFoldDB" id="A0AAP8E1X9"/>